<proteinExistence type="predicted"/>
<dbReference type="RefSeq" id="WP_253241520.1">
    <property type="nucleotide sequence ID" value="NZ_JAMYJR010000038.1"/>
</dbReference>
<evidence type="ECO:0000313" key="2">
    <source>
        <dbReference type="Proteomes" id="UP001523369"/>
    </source>
</evidence>
<dbReference type="Proteomes" id="UP001523369">
    <property type="component" value="Unassembled WGS sequence"/>
</dbReference>
<evidence type="ECO:0000313" key="1">
    <source>
        <dbReference type="EMBL" id="MCO8275456.1"/>
    </source>
</evidence>
<sequence length="107" mass="11610">MLSGLIDVRPGHGGCAGNHWWGRPTGGVRFMLGGHGSELFRKKPKPEAVAIDDFWHRWAAVRDDLARTLGAGGATRPVEEITRRARAIVADLDCHVVPGHHFGVRAA</sequence>
<comment type="caution">
    <text evidence="1">The sequence shown here is derived from an EMBL/GenBank/DDBJ whole genome shotgun (WGS) entry which is preliminary data.</text>
</comment>
<accession>A0ABT1E0S8</accession>
<dbReference type="EMBL" id="JAMYJR010000038">
    <property type="protein sequence ID" value="MCO8275456.1"/>
    <property type="molecule type" value="Genomic_DNA"/>
</dbReference>
<protein>
    <submittedName>
        <fullName evidence="1">Uncharacterized protein</fullName>
    </submittedName>
</protein>
<reference evidence="1 2" key="1">
    <citation type="submission" date="2022-06" db="EMBL/GenBank/DDBJ databases">
        <title>New Species of the Genus Actinoplanes, ActinopZanes ferrugineus.</title>
        <authorList>
            <person name="Ding P."/>
        </authorList>
    </citation>
    <scope>NUCLEOTIDE SEQUENCE [LARGE SCALE GENOMIC DNA]</scope>
    <source>
        <strain evidence="1 2">TRM88003</strain>
    </source>
</reference>
<name>A0ABT1E0S8_9ACTN</name>
<gene>
    <name evidence="1" type="ORF">M1L60_33225</name>
</gene>
<keyword evidence="2" id="KW-1185">Reference proteome</keyword>
<organism evidence="1 2">
    <name type="scientific">Paractinoplanes aksuensis</name>
    <dbReference type="NCBI Taxonomy" id="2939490"/>
    <lineage>
        <taxon>Bacteria</taxon>
        <taxon>Bacillati</taxon>
        <taxon>Actinomycetota</taxon>
        <taxon>Actinomycetes</taxon>
        <taxon>Micromonosporales</taxon>
        <taxon>Micromonosporaceae</taxon>
        <taxon>Paractinoplanes</taxon>
    </lineage>
</organism>